<dbReference type="PROSITE" id="PS51740">
    <property type="entry name" value="SPOVT_ABRB"/>
    <property type="match status" value="1"/>
</dbReference>
<dbReference type="PANTHER" id="PTHR34860:SF7">
    <property type="entry name" value="TRANSCRIPTION REGULATOR, SPOVT_ABRB FAMILY"/>
    <property type="match status" value="1"/>
</dbReference>
<dbReference type="InterPro" id="IPR037914">
    <property type="entry name" value="SpoVT-AbrB_sf"/>
</dbReference>
<dbReference type="Pfam" id="PF04014">
    <property type="entry name" value="MazE_antitoxin"/>
    <property type="match status" value="1"/>
</dbReference>
<evidence type="ECO:0000259" key="1">
    <source>
        <dbReference type="PROSITE" id="PS51740"/>
    </source>
</evidence>
<organism evidence="2 3">
    <name type="scientific">Ferroplasma acidiphilum</name>
    <dbReference type="NCBI Taxonomy" id="74969"/>
    <lineage>
        <taxon>Archaea</taxon>
        <taxon>Methanobacteriati</taxon>
        <taxon>Thermoplasmatota</taxon>
        <taxon>Thermoplasmata</taxon>
        <taxon>Thermoplasmatales</taxon>
        <taxon>Ferroplasmaceae</taxon>
        <taxon>Ferroplasma</taxon>
    </lineage>
</organism>
<protein>
    <submittedName>
        <fullName evidence="2">AbrB/MazE/SpoVT family DNA-binding domain-containing protein</fullName>
    </submittedName>
</protein>
<dbReference type="Proteomes" id="UP000546917">
    <property type="component" value="Unassembled WGS sequence"/>
</dbReference>
<dbReference type="RefSeq" id="WP_009886802.1">
    <property type="nucleotide sequence ID" value="NZ_JABGBP010000012.1"/>
</dbReference>
<keyword evidence="2" id="KW-0238">DNA-binding</keyword>
<dbReference type="SMART" id="SM00966">
    <property type="entry name" value="SpoVT_AbrB"/>
    <property type="match status" value="1"/>
</dbReference>
<dbReference type="GO" id="GO:0003677">
    <property type="term" value="F:DNA binding"/>
    <property type="evidence" value="ECO:0007669"/>
    <property type="project" value="UniProtKB-KW"/>
</dbReference>
<gene>
    <name evidence="2" type="ORF">HLB00_00465</name>
</gene>
<dbReference type="Gene3D" id="2.10.260.10">
    <property type="match status" value="1"/>
</dbReference>
<dbReference type="SUPFAM" id="SSF89447">
    <property type="entry name" value="AbrB/MazE/MraZ-like"/>
    <property type="match status" value="1"/>
</dbReference>
<evidence type="ECO:0000313" key="3">
    <source>
        <dbReference type="Proteomes" id="UP000546917"/>
    </source>
</evidence>
<comment type="caution">
    <text evidence="2">The sequence shown here is derived from an EMBL/GenBank/DDBJ whole genome shotgun (WGS) entry which is preliminary data.</text>
</comment>
<dbReference type="AlphaFoldDB" id="A0A7K4FJU4"/>
<accession>A0A7K4FJU4</accession>
<feature type="domain" description="SpoVT-AbrB" evidence="1">
    <location>
        <begin position="2"/>
        <end position="47"/>
    </location>
</feature>
<dbReference type="InterPro" id="IPR052975">
    <property type="entry name" value="Repressor-like_regulatory"/>
</dbReference>
<reference evidence="2 3" key="1">
    <citation type="submission" date="2020-05" db="EMBL/GenBank/DDBJ databases">
        <authorList>
            <person name="Zhang R."/>
        </authorList>
    </citation>
    <scope>NUCLEOTIDE SEQUENCE [LARGE SCALE GENOMIC DNA]</scope>
    <source>
        <strain evidence="2 3">DSM 28986</strain>
    </source>
</reference>
<sequence>MEKKMKIGPKGQVVIPKEIRNITGVKENTEVIVSLNDDCIVIKKSKPATESYLTYYTATYSKKLKNNIDINKILDGEYDRDFLH</sequence>
<dbReference type="GeneID" id="16024933"/>
<proteinExistence type="predicted"/>
<dbReference type="InterPro" id="IPR007159">
    <property type="entry name" value="SpoVT-AbrB_dom"/>
</dbReference>
<name>A0A7K4FJU4_9ARCH</name>
<evidence type="ECO:0000313" key="2">
    <source>
        <dbReference type="EMBL" id="NOL59312.1"/>
    </source>
</evidence>
<dbReference type="PANTHER" id="PTHR34860">
    <property type="entry name" value="REPRESSOR-LIKE PROTEIN SSO7C3"/>
    <property type="match status" value="1"/>
</dbReference>
<dbReference type="NCBIfam" id="TIGR01439">
    <property type="entry name" value="lp_hng_hel_AbrB"/>
    <property type="match status" value="1"/>
</dbReference>
<dbReference type="EMBL" id="JABGBP010000012">
    <property type="protein sequence ID" value="NOL59312.1"/>
    <property type="molecule type" value="Genomic_DNA"/>
</dbReference>